<keyword evidence="2" id="KW-0521">NADP</keyword>
<accession>A0A3L8RER7</accession>
<dbReference type="STRING" id="1343740.M271_40020"/>
<name>A0A3L8RER7_STRRN</name>
<comment type="similarity">
    <text evidence="1 4">Belongs to the short-chain dehydrogenases/reductases (SDR) family.</text>
</comment>
<dbReference type="PRINTS" id="PR00081">
    <property type="entry name" value="GDHRDH"/>
</dbReference>
<evidence type="ECO:0000256" key="3">
    <source>
        <dbReference type="ARBA" id="ARBA00023002"/>
    </source>
</evidence>
<keyword evidence="3" id="KW-0560">Oxidoreductase</keyword>
<reference evidence="5 6" key="1">
    <citation type="journal article" date="2018" name="J. Biol. Chem.">
        <title>Discovery of the actinoplanic acid pathway in Streptomyces rapamycinicus reveals a genetically conserved synergism with rapamycin.</title>
        <authorList>
            <person name="Mrak P."/>
            <person name="Krastel P."/>
            <person name="Pivk Lukancic P."/>
            <person name="Tao J."/>
            <person name="Pistorius D."/>
            <person name="Moore C.M."/>
        </authorList>
    </citation>
    <scope>NUCLEOTIDE SEQUENCE [LARGE SCALE GENOMIC DNA]</scope>
    <source>
        <strain evidence="5 6">NRRL 5491</strain>
    </source>
</reference>
<dbReference type="EMBL" id="QYCY01000001">
    <property type="protein sequence ID" value="RLV77423.1"/>
    <property type="molecule type" value="Genomic_DNA"/>
</dbReference>
<evidence type="ECO:0000313" key="5">
    <source>
        <dbReference type="EMBL" id="RLV77423.1"/>
    </source>
</evidence>
<proteinExistence type="inferred from homology"/>
<dbReference type="PANTHER" id="PTHR43391">
    <property type="entry name" value="RETINOL DEHYDROGENASE-RELATED"/>
    <property type="match status" value="1"/>
</dbReference>
<dbReference type="GO" id="GO:0016491">
    <property type="term" value="F:oxidoreductase activity"/>
    <property type="evidence" value="ECO:0007669"/>
    <property type="project" value="UniProtKB-KW"/>
</dbReference>
<evidence type="ECO:0000256" key="1">
    <source>
        <dbReference type="ARBA" id="ARBA00006484"/>
    </source>
</evidence>
<dbReference type="InterPro" id="IPR020904">
    <property type="entry name" value="Sc_DH/Rdtase_CS"/>
</dbReference>
<evidence type="ECO:0000256" key="2">
    <source>
        <dbReference type="ARBA" id="ARBA00022857"/>
    </source>
</evidence>
<sequence>MTCTHLTKGLVMSGIKGKVIALTGASSGIGEATATYLAQQGARLVLGARRKDRLDTVVERITAQGGSAIGIVVDVTRREDVKSLTDAAVDHFGRLDVLVSNAGTMAVSPFDELRQDDWDAMVATHITGLLNGIGAALPIFRQQRSGQFVNVASTAAYVVKSPQGVYAATKTAVKVLTEGLRLESGPDLRVTLVSPGITDTEGVGKGASPEAAATMMQLRDEIAMPPSAIASAIGYAIEQPDGIDVSEIVVRPTVQA</sequence>
<organism evidence="5 6">
    <name type="scientific">Streptomyces rapamycinicus (strain ATCC 29253 / DSM 41530 / NRRL 5491 / AYB-994)</name>
    <name type="common">Streptomyces hygroscopicus (strain ATCC 29253)</name>
    <dbReference type="NCBI Taxonomy" id="1343740"/>
    <lineage>
        <taxon>Bacteria</taxon>
        <taxon>Bacillati</taxon>
        <taxon>Actinomycetota</taxon>
        <taxon>Actinomycetes</taxon>
        <taxon>Kitasatosporales</taxon>
        <taxon>Streptomycetaceae</taxon>
        <taxon>Streptomyces</taxon>
        <taxon>Streptomyces violaceusniger group</taxon>
    </lineage>
</organism>
<evidence type="ECO:0000256" key="4">
    <source>
        <dbReference type="RuleBase" id="RU000363"/>
    </source>
</evidence>
<dbReference type="SUPFAM" id="SSF51735">
    <property type="entry name" value="NAD(P)-binding Rossmann-fold domains"/>
    <property type="match status" value="1"/>
</dbReference>
<protein>
    <submittedName>
        <fullName evidence="5">Oxidoreductase</fullName>
    </submittedName>
</protein>
<dbReference type="AlphaFoldDB" id="A0A3L8RER7"/>
<dbReference type="PANTHER" id="PTHR43391:SF14">
    <property type="entry name" value="DEHYDROGENASE_REDUCTASE SDR FAMILY PROTEIN 7-LIKE"/>
    <property type="match status" value="1"/>
</dbReference>
<dbReference type="Pfam" id="PF00106">
    <property type="entry name" value="adh_short"/>
    <property type="match status" value="1"/>
</dbReference>
<gene>
    <name evidence="5" type="ORF">D3C57_103600</name>
</gene>
<dbReference type="PRINTS" id="PR00080">
    <property type="entry name" value="SDRFAMILY"/>
</dbReference>
<evidence type="ECO:0000313" key="6">
    <source>
        <dbReference type="Proteomes" id="UP000281594"/>
    </source>
</evidence>
<dbReference type="PROSITE" id="PS00061">
    <property type="entry name" value="ADH_SHORT"/>
    <property type="match status" value="1"/>
</dbReference>
<dbReference type="InterPro" id="IPR036291">
    <property type="entry name" value="NAD(P)-bd_dom_sf"/>
</dbReference>
<comment type="caution">
    <text evidence="5">The sequence shown here is derived from an EMBL/GenBank/DDBJ whole genome shotgun (WGS) entry which is preliminary data.</text>
</comment>
<dbReference type="Proteomes" id="UP000281594">
    <property type="component" value="Unassembled WGS sequence"/>
</dbReference>
<dbReference type="Gene3D" id="3.40.50.720">
    <property type="entry name" value="NAD(P)-binding Rossmann-like Domain"/>
    <property type="match status" value="1"/>
</dbReference>
<dbReference type="InterPro" id="IPR002347">
    <property type="entry name" value="SDR_fam"/>
</dbReference>